<dbReference type="eggNOG" id="KOG1516">
    <property type="taxonomic scope" value="Eukaryota"/>
</dbReference>
<dbReference type="Gene3D" id="3.40.50.1820">
    <property type="entry name" value="alpha/beta hydrolase"/>
    <property type="match status" value="1"/>
</dbReference>
<name>D2VQF7_NAEGR</name>
<evidence type="ECO:0000313" key="4">
    <source>
        <dbReference type="Proteomes" id="UP000006671"/>
    </source>
</evidence>
<dbReference type="GO" id="GO:0004061">
    <property type="term" value="F:arylformamidase activity"/>
    <property type="evidence" value="ECO:0007669"/>
    <property type="project" value="TreeGrafter"/>
</dbReference>
<dbReference type="InterPro" id="IPR049492">
    <property type="entry name" value="BD-FAE-like_dom"/>
</dbReference>
<dbReference type="STRING" id="5762.D2VQF7"/>
<sequence>MSSSQPSNSSVSSSSPSSTWKGWFNQKFCEGLVLLDIVWYQVMHIPWFLRNELNLISHIDEYHDHDEKKNRLKYWLLKGFGQVVRKLKRFLYGKDHEKNFYLNYGIRYANQRRRQTVHEYIPFKPDQSNRVYIFLHGGTWHSGSADLYHRFASFVSGQKNHACYNLNYSLFPQVHLEEMIEDVDRGVNYVIERVNEKMDNPEIILVGHSAGAHLFSLISLNKIYNNFNFEKTNWKLEQVKKLVLLCGVYDMATHYEYEKTRKVHDISPMWKICKGTHRFPLFSPTLIIRSNNVANPESVSKWPSTSIAHGKKDVTCPWIQSQVFHQELSALCPNSVIQLHPLEQFFHGDLITNFMGIERDFDKRDQIWKIINSSLQ</sequence>
<dbReference type="Pfam" id="PF20434">
    <property type="entry name" value="BD-FAE"/>
    <property type="match status" value="1"/>
</dbReference>
<evidence type="ECO:0000256" key="1">
    <source>
        <dbReference type="ARBA" id="ARBA00022801"/>
    </source>
</evidence>
<dbReference type="Proteomes" id="UP000006671">
    <property type="component" value="Unassembled WGS sequence"/>
</dbReference>
<dbReference type="PANTHER" id="PTHR48081">
    <property type="entry name" value="AB HYDROLASE SUPERFAMILY PROTEIN C4A8.06C"/>
    <property type="match status" value="1"/>
</dbReference>
<dbReference type="GeneID" id="8859277"/>
<evidence type="ECO:0000313" key="3">
    <source>
        <dbReference type="EMBL" id="EFC40938.1"/>
    </source>
</evidence>
<dbReference type="AlphaFoldDB" id="D2VQF7"/>
<organism evidence="4">
    <name type="scientific">Naegleria gruberi</name>
    <name type="common">Amoeba</name>
    <dbReference type="NCBI Taxonomy" id="5762"/>
    <lineage>
        <taxon>Eukaryota</taxon>
        <taxon>Discoba</taxon>
        <taxon>Heterolobosea</taxon>
        <taxon>Tetramitia</taxon>
        <taxon>Eutetramitia</taxon>
        <taxon>Vahlkampfiidae</taxon>
        <taxon>Naegleria</taxon>
    </lineage>
</organism>
<dbReference type="RefSeq" id="XP_002673682.1">
    <property type="nucleotide sequence ID" value="XM_002673636.1"/>
</dbReference>
<dbReference type="VEuPathDB" id="AmoebaDB:NAEGRDRAFT_71209"/>
<dbReference type="EMBL" id="GG738889">
    <property type="protein sequence ID" value="EFC40938.1"/>
    <property type="molecule type" value="Genomic_DNA"/>
</dbReference>
<dbReference type="OrthoDB" id="6495301at2759"/>
<accession>D2VQF7</accession>
<keyword evidence="1" id="KW-0378">Hydrolase</keyword>
<feature type="domain" description="BD-FAE-like" evidence="2">
    <location>
        <begin position="120"/>
        <end position="328"/>
    </location>
</feature>
<dbReference type="PANTHER" id="PTHR48081:SF33">
    <property type="entry name" value="KYNURENINE FORMAMIDASE"/>
    <property type="match status" value="1"/>
</dbReference>
<protein>
    <submittedName>
        <fullName evidence="3">Predicted protein</fullName>
    </submittedName>
</protein>
<dbReference type="InterPro" id="IPR029058">
    <property type="entry name" value="AB_hydrolase_fold"/>
</dbReference>
<dbReference type="OMA" id="STYCLLA"/>
<dbReference type="SUPFAM" id="SSF53474">
    <property type="entry name" value="alpha/beta-Hydrolases"/>
    <property type="match status" value="1"/>
</dbReference>
<dbReference type="InParanoid" id="D2VQF7"/>
<gene>
    <name evidence="3" type="ORF">NAEGRDRAFT_71209</name>
</gene>
<reference evidence="3 4" key="1">
    <citation type="journal article" date="2010" name="Cell">
        <title>The genome of Naegleria gruberi illuminates early eukaryotic versatility.</title>
        <authorList>
            <person name="Fritz-Laylin L.K."/>
            <person name="Prochnik S.E."/>
            <person name="Ginger M.L."/>
            <person name="Dacks J.B."/>
            <person name="Carpenter M.L."/>
            <person name="Field M.C."/>
            <person name="Kuo A."/>
            <person name="Paredez A."/>
            <person name="Chapman J."/>
            <person name="Pham J."/>
            <person name="Shu S."/>
            <person name="Neupane R."/>
            <person name="Cipriano M."/>
            <person name="Mancuso J."/>
            <person name="Tu H."/>
            <person name="Salamov A."/>
            <person name="Lindquist E."/>
            <person name="Shapiro H."/>
            <person name="Lucas S."/>
            <person name="Grigoriev I.V."/>
            <person name="Cande W.Z."/>
            <person name="Fulton C."/>
            <person name="Rokhsar D.S."/>
            <person name="Dawson S.C."/>
        </authorList>
    </citation>
    <scope>NUCLEOTIDE SEQUENCE [LARGE SCALE GENOMIC DNA]</scope>
    <source>
        <strain evidence="3 4">NEG-M</strain>
    </source>
</reference>
<keyword evidence="4" id="KW-1185">Reference proteome</keyword>
<dbReference type="KEGG" id="ngr:NAEGRDRAFT_71209"/>
<evidence type="ECO:0000259" key="2">
    <source>
        <dbReference type="Pfam" id="PF20434"/>
    </source>
</evidence>
<proteinExistence type="predicted"/>
<dbReference type="InterPro" id="IPR050300">
    <property type="entry name" value="GDXG_lipolytic_enzyme"/>
</dbReference>